<keyword evidence="2" id="KW-1185">Reference proteome</keyword>
<reference evidence="1 2" key="1">
    <citation type="submission" date="2017-06" db="EMBL/GenBank/DDBJ databases">
        <authorList>
            <person name="Kim H.J."/>
            <person name="Triplett B.A."/>
        </authorList>
    </citation>
    <scope>NUCLEOTIDE SEQUENCE [LARGE SCALE GENOMIC DNA]</scope>
    <source>
        <strain evidence="1">FRACA_ARgP5</strain>
    </source>
</reference>
<evidence type="ECO:0000313" key="1">
    <source>
        <dbReference type="EMBL" id="SNQ46267.1"/>
    </source>
</evidence>
<proteinExistence type="predicted"/>
<gene>
    <name evidence="1" type="ORF">FRACA_1310017</name>
</gene>
<dbReference type="Proteomes" id="UP000234331">
    <property type="component" value="Unassembled WGS sequence"/>
</dbReference>
<organism evidence="1 2">
    <name type="scientific">Frankia canadensis</name>
    <dbReference type="NCBI Taxonomy" id="1836972"/>
    <lineage>
        <taxon>Bacteria</taxon>
        <taxon>Bacillati</taxon>
        <taxon>Actinomycetota</taxon>
        <taxon>Actinomycetes</taxon>
        <taxon>Frankiales</taxon>
        <taxon>Frankiaceae</taxon>
        <taxon>Frankia</taxon>
    </lineage>
</organism>
<sequence length="157" mass="15855">MPRVRCSTAWAPPAVGEEAAATAQVGSIEETVTFSTTASWATSGSRFTASAIAATGDGDAVATDAWDADAWDADVGDADVGDVNVGDAVTASVGDAVAVGVSDLAVSTTVEVGTAACCWPLLHAPRAMVSPNTADTIARTLVLPMRLRVTYPPEQCG</sequence>
<name>A0A2I2KKU6_9ACTN</name>
<protein>
    <submittedName>
        <fullName evidence="1">Uncharacterized protein</fullName>
    </submittedName>
</protein>
<dbReference type="EMBL" id="FZMO01000037">
    <property type="protein sequence ID" value="SNQ46267.1"/>
    <property type="molecule type" value="Genomic_DNA"/>
</dbReference>
<accession>A0A2I2KKU6</accession>
<dbReference type="AlphaFoldDB" id="A0A2I2KKU6"/>
<evidence type="ECO:0000313" key="2">
    <source>
        <dbReference type="Proteomes" id="UP000234331"/>
    </source>
</evidence>